<comment type="caution">
    <text evidence="2">The sequence shown here is derived from an EMBL/GenBank/DDBJ whole genome shotgun (WGS) entry which is preliminary data.</text>
</comment>
<feature type="transmembrane region" description="Helical" evidence="1">
    <location>
        <begin position="20"/>
        <end position="40"/>
    </location>
</feature>
<dbReference type="RefSeq" id="WP_222548189.1">
    <property type="nucleotide sequence ID" value="NZ_BAPW01000028.1"/>
</dbReference>
<evidence type="ECO:0000256" key="1">
    <source>
        <dbReference type="SAM" id="Phobius"/>
    </source>
</evidence>
<evidence type="ECO:0000313" key="2">
    <source>
        <dbReference type="EMBL" id="MCO6160076.1"/>
    </source>
</evidence>
<organism evidence="2 3">
    <name type="scientific">Asaia lannensis NBRC 102526</name>
    <dbReference type="NCBI Taxonomy" id="1307926"/>
    <lineage>
        <taxon>Bacteria</taxon>
        <taxon>Pseudomonadati</taxon>
        <taxon>Pseudomonadota</taxon>
        <taxon>Alphaproteobacteria</taxon>
        <taxon>Acetobacterales</taxon>
        <taxon>Acetobacteraceae</taxon>
        <taxon>Asaia</taxon>
    </lineage>
</organism>
<keyword evidence="1" id="KW-0472">Membrane</keyword>
<protein>
    <submittedName>
        <fullName evidence="2">Uncharacterized protein</fullName>
    </submittedName>
</protein>
<sequence>MMVRRAGFFDWKMIFTREVLGAMVAMLSTALLVALCYGGMRISGIWSGL</sequence>
<gene>
    <name evidence="2" type="ORF">NF685_08555</name>
</gene>
<dbReference type="Proteomes" id="UP001523401">
    <property type="component" value="Unassembled WGS sequence"/>
</dbReference>
<dbReference type="EMBL" id="JAMXQU010000005">
    <property type="protein sequence ID" value="MCO6160076.1"/>
    <property type="molecule type" value="Genomic_DNA"/>
</dbReference>
<proteinExistence type="predicted"/>
<reference evidence="2 3" key="1">
    <citation type="submission" date="2022-06" db="EMBL/GenBank/DDBJ databases">
        <title>Whole-genome of Asaia lannensis strain LMG 27011T.</title>
        <authorList>
            <person name="Sombolestani A."/>
        </authorList>
    </citation>
    <scope>NUCLEOTIDE SEQUENCE [LARGE SCALE GENOMIC DNA]</scope>
    <source>
        <strain evidence="2 3">NBRC 102526</strain>
    </source>
</reference>
<keyword evidence="1" id="KW-1133">Transmembrane helix</keyword>
<keyword evidence="3" id="KW-1185">Reference proteome</keyword>
<keyword evidence="1" id="KW-0812">Transmembrane</keyword>
<evidence type="ECO:0000313" key="3">
    <source>
        <dbReference type="Proteomes" id="UP001523401"/>
    </source>
</evidence>
<name>A0ABT1CGS2_9PROT</name>
<accession>A0ABT1CGS2</accession>